<proteinExistence type="predicted"/>
<feature type="compositionally biased region" description="Acidic residues" evidence="1">
    <location>
        <begin position="9"/>
        <end position="18"/>
    </location>
</feature>
<organism evidence="3 4">
    <name type="scientific">Holothuria leucospilota</name>
    <name type="common">Black long sea cucumber</name>
    <name type="synonym">Mertensiothuria leucospilota</name>
    <dbReference type="NCBI Taxonomy" id="206669"/>
    <lineage>
        <taxon>Eukaryota</taxon>
        <taxon>Metazoa</taxon>
        <taxon>Echinodermata</taxon>
        <taxon>Eleutherozoa</taxon>
        <taxon>Echinozoa</taxon>
        <taxon>Holothuroidea</taxon>
        <taxon>Aspidochirotacea</taxon>
        <taxon>Aspidochirotida</taxon>
        <taxon>Holothuriidae</taxon>
        <taxon>Holothuria</taxon>
    </lineage>
</organism>
<accession>A0A9Q1GWB4</accession>
<dbReference type="Proteomes" id="UP001152320">
    <property type="component" value="Chromosome 15"/>
</dbReference>
<dbReference type="EMBL" id="JAIZAY010000015">
    <property type="protein sequence ID" value="KAJ8027942.1"/>
    <property type="molecule type" value="Genomic_DNA"/>
</dbReference>
<evidence type="ECO:0000259" key="2">
    <source>
        <dbReference type="Pfam" id="PF20478"/>
    </source>
</evidence>
<dbReference type="AlphaFoldDB" id="A0A9Q1GWB4"/>
<evidence type="ECO:0000313" key="4">
    <source>
        <dbReference type="Proteomes" id="UP001152320"/>
    </source>
</evidence>
<feature type="compositionally biased region" description="Low complexity" evidence="1">
    <location>
        <begin position="19"/>
        <end position="29"/>
    </location>
</feature>
<feature type="region of interest" description="Disordered" evidence="1">
    <location>
        <begin position="1"/>
        <end position="88"/>
    </location>
</feature>
<evidence type="ECO:0000313" key="3">
    <source>
        <dbReference type="EMBL" id="KAJ8027942.1"/>
    </source>
</evidence>
<feature type="domain" description="P2X purinoreceptor 7 intracellular" evidence="2">
    <location>
        <begin position="77"/>
        <end position="219"/>
    </location>
</feature>
<name>A0A9Q1GWB4_HOLLE</name>
<dbReference type="OrthoDB" id="5955457at2759"/>
<dbReference type="Pfam" id="PF20478">
    <property type="entry name" value="P2RX7_C"/>
    <property type="match status" value="1"/>
</dbReference>
<dbReference type="InterPro" id="IPR046815">
    <property type="entry name" value="P2RX7_C"/>
</dbReference>
<sequence>MTDQQPAELYEEQSDDDSSSGSEIGLELECTFSDFEVENEGSDSDRAGSEPDSEPEVLGIEPYQFEPVRREDVIPQQNEPQQENREDRMQGTETWCTCGHCIVMPSERECLCCHEVSKIDQKRRKGKVQPICITQKPGFQSVCLDHDVLETAFYQFNQEYEDDIGEDLIHEQYRYIAYRQLVRWCWGFLGRHVRVILPSCAVQRIRAEFPADGEYTGFKLPGED</sequence>
<evidence type="ECO:0000256" key="1">
    <source>
        <dbReference type="SAM" id="MobiDB-lite"/>
    </source>
</evidence>
<keyword evidence="4" id="KW-1185">Reference proteome</keyword>
<gene>
    <name evidence="3" type="ORF">HOLleu_30041</name>
</gene>
<dbReference type="PANTHER" id="PTHR36981">
    <property type="entry name" value="ZGC:195170"/>
    <property type="match status" value="1"/>
</dbReference>
<dbReference type="PANTHER" id="PTHR36981:SF1">
    <property type="entry name" value="P2X PURINORECEPTOR 7 INTRACELLULAR DOMAIN-CONTAINING PROTEIN"/>
    <property type="match status" value="1"/>
</dbReference>
<reference evidence="3" key="1">
    <citation type="submission" date="2021-10" db="EMBL/GenBank/DDBJ databases">
        <title>Tropical sea cucumber genome reveals ecological adaptation and Cuvierian tubules defense mechanism.</title>
        <authorList>
            <person name="Chen T."/>
        </authorList>
    </citation>
    <scope>NUCLEOTIDE SEQUENCE</scope>
    <source>
        <strain evidence="3">Nanhai2018</strain>
        <tissue evidence="3">Muscle</tissue>
    </source>
</reference>
<protein>
    <submittedName>
        <fullName evidence="3">P2X purinoceptor 7</fullName>
    </submittedName>
</protein>
<comment type="caution">
    <text evidence="3">The sequence shown here is derived from an EMBL/GenBank/DDBJ whole genome shotgun (WGS) entry which is preliminary data.</text>
</comment>